<proteinExistence type="predicted"/>
<protein>
    <submittedName>
        <fullName evidence="2">Glycosyltransferase family 2 protein</fullName>
        <ecNumber evidence="2">2.4.-.-</ecNumber>
    </submittedName>
</protein>
<dbReference type="PANTHER" id="PTHR22916:SF3">
    <property type="entry name" value="UDP-GLCNAC:BETAGAL BETA-1,3-N-ACETYLGLUCOSAMINYLTRANSFERASE-LIKE PROTEIN 1"/>
    <property type="match status" value="1"/>
</dbReference>
<evidence type="ECO:0000313" key="2">
    <source>
        <dbReference type="EMBL" id="MEX0426668.1"/>
    </source>
</evidence>
<gene>
    <name evidence="2" type="ORF">AB3X52_03475</name>
</gene>
<dbReference type="InterPro" id="IPR029044">
    <property type="entry name" value="Nucleotide-diphossugar_trans"/>
</dbReference>
<organism evidence="2 3">
    <name type="scientific">Nocardioides eburneus</name>
    <dbReference type="NCBI Taxonomy" id="3231482"/>
    <lineage>
        <taxon>Bacteria</taxon>
        <taxon>Bacillati</taxon>
        <taxon>Actinomycetota</taxon>
        <taxon>Actinomycetes</taxon>
        <taxon>Propionibacteriales</taxon>
        <taxon>Nocardioidaceae</taxon>
        <taxon>Nocardioides</taxon>
    </lineage>
</organism>
<dbReference type="EMBL" id="JBFPJR010000004">
    <property type="protein sequence ID" value="MEX0426668.1"/>
    <property type="molecule type" value="Genomic_DNA"/>
</dbReference>
<feature type="domain" description="Glycosyltransferase 2-like" evidence="1">
    <location>
        <begin position="8"/>
        <end position="134"/>
    </location>
</feature>
<dbReference type="GO" id="GO:0016757">
    <property type="term" value="F:glycosyltransferase activity"/>
    <property type="evidence" value="ECO:0007669"/>
    <property type="project" value="UniProtKB-KW"/>
</dbReference>
<name>A0ABV3SUQ5_9ACTN</name>
<dbReference type="InterPro" id="IPR001173">
    <property type="entry name" value="Glyco_trans_2-like"/>
</dbReference>
<sequence>MSTGPDISAVITAHTEGPMAGLSFRSLLDAVGVARADGVTVEVLVVLDAPDPATWEAFSEAEQLGCRVIEVSYGDQGPVRNAAASRASGRYVAFLDADDLWSENWLAEAYRMCESDPGRVIAHPAVNWFFGGTNYVYFLTDQTDPGFDPAYLRVANYWDTLCLAPVAAYRDIPFLTRDLAEGFAYEDWHWNMETVAAGFIHRVAPDTLHFKRRRVRSQTVEATANKSLTRPSRFLDYAWIADQERGHDRGSPLRRTPATPTVM</sequence>
<dbReference type="Gene3D" id="3.90.550.10">
    <property type="entry name" value="Spore Coat Polysaccharide Biosynthesis Protein SpsA, Chain A"/>
    <property type="match status" value="1"/>
</dbReference>
<evidence type="ECO:0000259" key="1">
    <source>
        <dbReference type="Pfam" id="PF00535"/>
    </source>
</evidence>
<comment type="caution">
    <text evidence="2">The sequence shown here is derived from an EMBL/GenBank/DDBJ whole genome shotgun (WGS) entry which is preliminary data.</text>
</comment>
<dbReference type="SUPFAM" id="SSF53448">
    <property type="entry name" value="Nucleotide-diphospho-sugar transferases"/>
    <property type="match status" value="1"/>
</dbReference>
<dbReference type="PANTHER" id="PTHR22916">
    <property type="entry name" value="GLYCOSYLTRANSFERASE"/>
    <property type="match status" value="1"/>
</dbReference>
<evidence type="ECO:0000313" key="3">
    <source>
        <dbReference type="Proteomes" id="UP001556631"/>
    </source>
</evidence>
<dbReference type="Proteomes" id="UP001556631">
    <property type="component" value="Unassembled WGS sequence"/>
</dbReference>
<dbReference type="RefSeq" id="WP_367991388.1">
    <property type="nucleotide sequence ID" value="NZ_JBFPJR010000004.1"/>
</dbReference>
<keyword evidence="2" id="KW-0328">Glycosyltransferase</keyword>
<keyword evidence="2" id="KW-0808">Transferase</keyword>
<keyword evidence="3" id="KW-1185">Reference proteome</keyword>
<dbReference type="Pfam" id="PF00535">
    <property type="entry name" value="Glycos_transf_2"/>
    <property type="match status" value="1"/>
</dbReference>
<accession>A0ABV3SUQ5</accession>
<reference evidence="2 3" key="1">
    <citation type="submission" date="2024-07" db="EMBL/GenBank/DDBJ databases">
        <authorList>
            <person name="Lee S."/>
            <person name="Kang M."/>
        </authorList>
    </citation>
    <scope>NUCLEOTIDE SEQUENCE [LARGE SCALE GENOMIC DNA]</scope>
    <source>
        <strain evidence="2 3">DS6</strain>
    </source>
</reference>
<dbReference type="CDD" id="cd00761">
    <property type="entry name" value="Glyco_tranf_GTA_type"/>
    <property type="match status" value="1"/>
</dbReference>
<dbReference type="EC" id="2.4.-.-" evidence="2"/>